<keyword evidence="9" id="KW-0464">Manganese</keyword>
<dbReference type="PANTHER" id="PTHR21621:SF7">
    <property type="entry name" value="RIBOSOMAL PROTEIN BS6--L-GLUTAMATE LIGASE"/>
    <property type="match status" value="1"/>
</dbReference>
<dbReference type="Proteomes" id="UP000955338">
    <property type="component" value="Chromosome"/>
</dbReference>
<dbReference type="SUPFAM" id="SSF56059">
    <property type="entry name" value="Glutathione synthetase ATP-binding domain-like"/>
    <property type="match status" value="1"/>
</dbReference>
<protein>
    <submittedName>
        <fullName evidence="10">30S ribosomal protein S6--L-glutamate ligase</fullName>
    </submittedName>
</protein>
<keyword evidence="11" id="KW-1185">Reference proteome</keyword>
<evidence type="ECO:0000256" key="2">
    <source>
        <dbReference type="ARBA" id="ARBA00001946"/>
    </source>
</evidence>
<dbReference type="RefSeq" id="WP_265490635.1">
    <property type="nucleotide sequence ID" value="NZ_CP022010.1"/>
</dbReference>
<evidence type="ECO:0000313" key="11">
    <source>
        <dbReference type="Proteomes" id="UP000955338"/>
    </source>
</evidence>
<dbReference type="EMBL" id="CP022011">
    <property type="protein sequence ID" value="QDJ15513.1"/>
    <property type="molecule type" value="Genomic_DNA"/>
</dbReference>
<proteinExistence type="predicted"/>
<dbReference type="Gene3D" id="3.30.1490.20">
    <property type="entry name" value="ATP-grasp fold, A domain"/>
    <property type="match status" value="1"/>
</dbReference>
<evidence type="ECO:0000256" key="9">
    <source>
        <dbReference type="ARBA" id="ARBA00023211"/>
    </source>
</evidence>
<dbReference type="NCBIfam" id="TIGR00768">
    <property type="entry name" value="rimK_fam"/>
    <property type="match status" value="1"/>
</dbReference>
<dbReference type="Pfam" id="PF18030">
    <property type="entry name" value="Rimk_N"/>
    <property type="match status" value="1"/>
</dbReference>
<evidence type="ECO:0000256" key="6">
    <source>
        <dbReference type="ARBA" id="ARBA00022840"/>
    </source>
</evidence>
<dbReference type="GO" id="GO:0005524">
    <property type="term" value="F:ATP binding"/>
    <property type="evidence" value="ECO:0007669"/>
    <property type="project" value="UniProtKB-UniRule"/>
</dbReference>
<keyword evidence="3 10" id="KW-0436">Ligase</keyword>
<dbReference type="GO" id="GO:0005737">
    <property type="term" value="C:cytoplasm"/>
    <property type="evidence" value="ECO:0007669"/>
    <property type="project" value="TreeGrafter"/>
</dbReference>
<organism evidence="10 11">
    <name type="scientific">Mergibacter septicus</name>
    <dbReference type="NCBI Taxonomy" id="221402"/>
    <lineage>
        <taxon>Bacteria</taxon>
        <taxon>Pseudomonadati</taxon>
        <taxon>Pseudomonadota</taxon>
        <taxon>Gammaproteobacteria</taxon>
        <taxon>Pasteurellales</taxon>
        <taxon>Pasteurellaceae</taxon>
        <taxon>Mergibacter</taxon>
    </lineage>
</organism>
<dbReference type="PROSITE" id="PS50975">
    <property type="entry name" value="ATP_GRASP"/>
    <property type="match status" value="1"/>
</dbReference>
<dbReference type="GO" id="GO:0006412">
    <property type="term" value="P:translation"/>
    <property type="evidence" value="ECO:0007669"/>
    <property type="project" value="UniProtKB-KW"/>
</dbReference>
<dbReference type="InterPro" id="IPR013651">
    <property type="entry name" value="ATP-grasp_RimK-type"/>
</dbReference>
<evidence type="ECO:0000256" key="5">
    <source>
        <dbReference type="ARBA" id="ARBA00022741"/>
    </source>
</evidence>
<keyword evidence="10" id="KW-0689">Ribosomal protein</keyword>
<dbReference type="AlphaFoldDB" id="A0A8E3S7Z4"/>
<evidence type="ECO:0000256" key="8">
    <source>
        <dbReference type="ARBA" id="ARBA00022917"/>
    </source>
</evidence>
<dbReference type="Gene3D" id="3.30.470.20">
    <property type="entry name" value="ATP-grasp fold, B domain"/>
    <property type="match status" value="1"/>
</dbReference>
<keyword evidence="6" id="KW-0067">ATP-binding</keyword>
<dbReference type="InterPro" id="IPR004666">
    <property type="entry name" value="Rp_bS6_RimK/Lys_biosynth_LsyX"/>
</dbReference>
<dbReference type="GO" id="GO:0005840">
    <property type="term" value="C:ribosome"/>
    <property type="evidence" value="ECO:0007669"/>
    <property type="project" value="UniProtKB-KW"/>
</dbReference>
<dbReference type="InterPro" id="IPR013815">
    <property type="entry name" value="ATP_grasp_subdomain_1"/>
</dbReference>
<dbReference type="Pfam" id="PF08443">
    <property type="entry name" value="RimK"/>
    <property type="match status" value="1"/>
</dbReference>
<comment type="cofactor">
    <cofactor evidence="1">
        <name>Mn(2+)</name>
        <dbReference type="ChEBI" id="CHEBI:29035"/>
    </cofactor>
</comment>
<dbReference type="GO" id="GO:0009432">
    <property type="term" value="P:SOS response"/>
    <property type="evidence" value="ECO:0007669"/>
    <property type="project" value="TreeGrafter"/>
</dbReference>
<keyword evidence="5" id="KW-0547">Nucleotide-binding</keyword>
<dbReference type="PANTHER" id="PTHR21621">
    <property type="entry name" value="RIBOSOMAL PROTEIN S6 MODIFICATION PROTEIN"/>
    <property type="match status" value="1"/>
</dbReference>
<dbReference type="Gene3D" id="3.40.50.20">
    <property type="match status" value="1"/>
</dbReference>
<name>A0A8E3S7Z4_9PAST</name>
<keyword evidence="7" id="KW-0460">Magnesium</keyword>
<accession>A0A8E3S7Z4</accession>
<keyword evidence="4" id="KW-0479">Metal-binding</keyword>
<evidence type="ECO:0000256" key="7">
    <source>
        <dbReference type="ARBA" id="ARBA00022842"/>
    </source>
</evidence>
<reference evidence="10" key="1">
    <citation type="submission" date="2017-06" db="EMBL/GenBank/DDBJ databases">
        <title>Genome sequencing of pathogenic and non-pathogenic strains within Bisgaard taxon 40.</title>
        <authorList>
            <person name="Ladner J.T."/>
            <person name="Lovett S.P."/>
            <person name="Koroleva G."/>
            <person name="Lorch J.M."/>
        </authorList>
    </citation>
    <scope>NUCLEOTIDE SEQUENCE</scope>
    <source>
        <strain evidence="10">27576-1-I1</strain>
    </source>
</reference>
<dbReference type="GO" id="GO:0018169">
    <property type="term" value="F:ribosomal S6-glutamic acid ligase activity"/>
    <property type="evidence" value="ECO:0007669"/>
    <property type="project" value="TreeGrafter"/>
</dbReference>
<keyword evidence="8" id="KW-0648">Protein biosynthesis</keyword>
<evidence type="ECO:0000256" key="3">
    <source>
        <dbReference type="ARBA" id="ARBA00022598"/>
    </source>
</evidence>
<gene>
    <name evidence="10" type="ORF">CEP48_00665</name>
</gene>
<comment type="cofactor">
    <cofactor evidence="2">
        <name>Mg(2+)</name>
        <dbReference type="ChEBI" id="CHEBI:18420"/>
    </cofactor>
</comment>
<dbReference type="InterPro" id="IPR011761">
    <property type="entry name" value="ATP-grasp"/>
</dbReference>
<evidence type="ECO:0000313" key="10">
    <source>
        <dbReference type="EMBL" id="QDJ15513.1"/>
    </source>
</evidence>
<dbReference type="GO" id="GO:0046872">
    <property type="term" value="F:metal ion binding"/>
    <property type="evidence" value="ECO:0007669"/>
    <property type="project" value="UniProtKB-KW"/>
</dbReference>
<evidence type="ECO:0000256" key="1">
    <source>
        <dbReference type="ARBA" id="ARBA00001936"/>
    </source>
</evidence>
<dbReference type="InterPro" id="IPR041107">
    <property type="entry name" value="Rimk_N"/>
</dbReference>
<evidence type="ECO:0000256" key="4">
    <source>
        <dbReference type="ARBA" id="ARBA00022723"/>
    </source>
</evidence>
<keyword evidence="10" id="KW-0687">Ribonucleoprotein</keyword>
<sequence>MSKKKLLLLCRAPWLYSCTRLKEVAEISGYQLDIVDPNRFILRLNQEPRLFYQAPNHHQAIPFPLDIAGVIPRFGTTSTEQGCRLLRYFEDLGIPVLNSADSIELARNKWKSLYQLKRCGIPVPESLFNGCDTSSKIAVHYCGSPTILKTLNGSQGVGVILAEQTDSAISMLETLQQAEVPVLLQQFISEARGTDLRCFVIGEKVITAMQRHGQNGEFRANFHRGGTATNVQLTSEEIQLAIKATKAIGLDIAGVDLIRSNMGSFVLEVNASPGLELIEQTTKLDLALQMLLYLERKMKN</sequence>